<protein>
    <submittedName>
        <fullName evidence="1">Uncharacterized protein</fullName>
    </submittedName>
</protein>
<keyword evidence="2" id="KW-1185">Reference proteome</keyword>
<proteinExistence type="predicted"/>
<comment type="caution">
    <text evidence="1">The sequence shown here is derived from an EMBL/GenBank/DDBJ whole genome shotgun (WGS) entry which is preliminary data.</text>
</comment>
<sequence length="57" mass="6693">MRIKLNKHKNSLTSWRQQQLIDNKKNKAFDVNNNFDGPREAHDVTAKHQVRCSMDNA</sequence>
<dbReference type="AlphaFoldDB" id="A0A9D4G6Q0"/>
<dbReference type="Proteomes" id="UP000828390">
    <property type="component" value="Unassembled WGS sequence"/>
</dbReference>
<reference evidence="1" key="1">
    <citation type="journal article" date="2019" name="bioRxiv">
        <title>The Genome of the Zebra Mussel, Dreissena polymorpha: A Resource for Invasive Species Research.</title>
        <authorList>
            <person name="McCartney M.A."/>
            <person name="Auch B."/>
            <person name="Kono T."/>
            <person name="Mallez S."/>
            <person name="Zhang Y."/>
            <person name="Obille A."/>
            <person name="Becker A."/>
            <person name="Abrahante J.E."/>
            <person name="Garbe J."/>
            <person name="Badalamenti J.P."/>
            <person name="Herman A."/>
            <person name="Mangelson H."/>
            <person name="Liachko I."/>
            <person name="Sullivan S."/>
            <person name="Sone E.D."/>
            <person name="Koren S."/>
            <person name="Silverstein K.A.T."/>
            <person name="Beckman K.B."/>
            <person name="Gohl D.M."/>
        </authorList>
    </citation>
    <scope>NUCLEOTIDE SEQUENCE</scope>
    <source>
        <strain evidence="1">Duluth1</strain>
        <tissue evidence="1">Whole animal</tissue>
    </source>
</reference>
<evidence type="ECO:0000313" key="2">
    <source>
        <dbReference type="Proteomes" id="UP000828390"/>
    </source>
</evidence>
<evidence type="ECO:0000313" key="1">
    <source>
        <dbReference type="EMBL" id="KAH3809565.1"/>
    </source>
</evidence>
<dbReference type="EMBL" id="JAIWYP010000006">
    <property type="protein sequence ID" value="KAH3809565.1"/>
    <property type="molecule type" value="Genomic_DNA"/>
</dbReference>
<accession>A0A9D4G6Q0</accession>
<organism evidence="1 2">
    <name type="scientific">Dreissena polymorpha</name>
    <name type="common">Zebra mussel</name>
    <name type="synonym">Mytilus polymorpha</name>
    <dbReference type="NCBI Taxonomy" id="45954"/>
    <lineage>
        <taxon>Eukaryota</taxon>
        <taxon>Metazoa</taxon>
        <taxon>Spiralia</taxon>
        <taxon>Lophotrochozoa</taxon>
        <taxon>Mollusca</taxon>
        <taxon>Bivalvia</taxon>
        <taxon>Autobranchia</taxon>
        <taxon>Heteroconchia</taxon>
        <taxon>Euheterodonta</taxon>
        <taxon>Imparidentia</taxon>
        <taxon>Neoheterodontei</taxon>
        <taxon>Myida</taxon>
        <taxon>Dreissenoidea</taxon>
        <taxon>Dreissenidae</taxon>
        <taxon>Dreissena</taxon>
    </lineage>
</organism>
<reference evidence="1" key="2">
    <citation type="submission" date="2020-11" db="EMBL/GenBank/DDBJ databases">
        <authorList>
            <person name="McCartney M.A."/>
            <person name="Auch B."/>
            <person name="Kono T."/>
            <person name="Mallez S."/>
            <person name="Becker A."/>
            <person name="Gohl D.M."/>
            <person name="Silverstein K.A.T."/>
            <person name="Koren S."/>
            <person name="Bechman K.B."/>
            <person name="Herman A."/>
            <person name="Abrahante J.E."/>
            <person name="Garbe J."/>
        </authorList>
    </citation>
    <scope>NUCLEOTIDE SEQUENCE</scope>
    <source>
        <strain evidence="1">Duluth1</strain>
        <tissue evidence="1">Whole animal</tissue>
    </source>
</reference>
<gene>
    <name evidence="1" type="ORF">DPMN_137938</name>
</gene>
<name>A0A9D4G6Q0_DREPO</name>